<dbReference type="Proteomes" id="UP000828048">
    <property type="component" value="Chromosome 9"/>
</dbReference>
<dbReference type="EMBL" id="CM037159">
    <property type="protein sequence ID" value="KAH7866456.1"/>
    <property type="molecule type" value="Genomic_DNA"/>
</dbReference>
<proteinExistence type="predicted"/>
<reference evidence="1 2" key="1">
    <citation type="journal article" date="2021" name="Hortic Res">
        <title>High-quality reference genome and annotation aids understanding of berry development for evergreen blueberry (Vaccinium darrowii).</title>
        <authorList>
            <person name="Yu J."/>
            <person name="Hulse-Kemp A.M."/>
            <person name="Babiker E."/>
            <person name="Staton M."/>
        </authorList>
    </citation>
    <scope>NUCLEOTIDE SEQUENCE [LARGE SCALE GENOMIC DNA]</scope>
    <source>
        <strain evidence="2">cv. NJ 8807/NJ 8810</strain>
        <tissue evidence="1">Young leaf</tissue>
    </source>
</reference>
<name>A0ACB7ZLS9_9ERIC</name>
<gene>
    <name evidence="1" type="ORF">Vadar_020644</name>
</gene>
<accession>A0ACB7ZLS9</accession>
<protein>
    <submittedName>
        <fullName evidence="1">Uncharacterized protein</fullName>
    </submittedName>
</protein>
<evidence type="ECO:0000313" key="1">
    <source>
        <dbReference type="EMBL" id="KAH7866456.1"/>
    </source>
</evidence>
<comment type="caution">
    <text evidence="1">The sequence shown here is derived from an EMBL/GenBank/DDBJ whole genome shotgun (WGS) entry which is preliminary data.</text>
</comment>
<organism evidence="1 2">
    <name type="scientific">Vaccinium darrowii</name>
    <dbReference type="NCBI Taxonomy" id="229202"/>
    <lineage>
        <taxon>Eukaryota</taxon>
        <taxon>Viridiplantae</taxon>
        <taxon>Streptophyta</taxon>
        <taxon>Embryophyta</taxon>
        <taxon>Tracheophyta</taxon>
        <taxon>Spermatophyta</taxon>
        <taxon>Magnoliopsida</taxon>
        <taxon>eudicotyledons</taxon>
        <taxon>Gunneridae</taxon>
        <taxon>Pentapetalae</taxon>
        <taxon>asterids</taxon>
        <taxon>Ericales</taxon>
        <taxon>Ericaceae</taxon>
        <taxon>Vaccinioideae</taxon>
        <taxon>Vaccinieae</taxon>
        <taxon>Vaccinium</taxon>
    </lineage>
</organism>
<sequence length="91" mass="10419">MFFQDVYQKIMLFMQQSNREICSLSASGSISNPSIREPATSRGNITCDVYLFGLSVSTGNCWHISDRWQEGYARRTQQVITSWATDESRLD</sequence>
<evidence type="ECO:0000313" key="2">
    <source>
        <dbReference type="Proteomes" id="UP000828048"/>
    </source>
</evidence>
<keyword evidence="2" id="KW-1185">Reference proteome</keyword>